<keyword evidence="3 5" id="KW-1133">Transmembrane helix</keyword>
<evidence type="ECO:0000313" key="8">
    <source>
        <dbReference type="Proteomes" id="UP000184073"/>
    </source>
</evidence>
<organism evidence="7 8">
    <name type="scientific">Aspergillus versicolor CBS 583.65</name>
    <dbReference type="NCBI Taxonomy" id="1036611"/>
    <lineage>
        <taxon>Eukaryota</taxon>
        <taxon>Fungi</taxon>
        <taxon>Dikarya</taxon>
        <taxon>Ascomycota</taxon>
        <taxon>Pezizomycotina</taxon>
        <taxon>Eurotiomycetes</taxon>
        <taxon>Eurotiomycetidae</taxon>
        <taxon>Eurotiales</taxon>
        <taxon>Aspergillaceae</taxon>
        <taxon>Aspergillus</taxon>
        <taxon>Aspergillus subgen. Nidulantes</taxon>
    </lineage>
</organism>
<protein>
    <recommendedName>
        <fullName evidence="6">CorA-like transporter domain-containing protein</fullName>
    </recommendedName>
</protein>
<gene>
    <name evidence="7" type="ORF">ASPVEDRAFT_122197</name>
</gene>
<keyword evidence="8" id="KW-1185">Reference proteome</keyword>
<dbReference type="Pfam" id="PF26616">
    <property type="entry name" value="CorA-like"/>
    <property type="match status" value="1"/>
</dbReference>
<feature type="domain" description="CorA-like transporter" evidence="6">
    <location>
        <begin position="63"/>
        <end position="249"/>
    </location>
</feature>
<dbReference type="GeneID" id="63721472"/>
<evidence type="ECO:0000313" key="7">
    <source>
        <dbReference type="EMBL" id="OJI96102.1"/>
    </source>
</evidence>
<accession>A0A1L9P3L3</accession>
<dbReference type="Gene3D" id="1.20.58.340">
    <property type="entry name" value="Magnesium transport protein CorA, transmembrane region"/>
    <property type="match status" value="1"/>
</dbReference>
<evidence type="ECO:0000256" key="2">
    <source>
        <dbReference type="ARBA" id="ARBA00022692"/>
    </source>
</evidence>
<dbReference type="VEuPathDB" id="FungiDB:ASPVEDRAFT_122197"/>
<feature type="transmembrane region" description="Helical" evidence="5">
    <location>
        <begin position="428"/>
        <end position="449"/>
    </location>
</feature>
<dbReference type="AlphaFoldDB" id="A0A1L9P3L3"/>
<dbReference type="InterPro" id="IPR058257">
    <property type="entry name" value="CorA-like_dom"/>
</dbReference>
<reference evidence="8" key="1">
    <citation type="journal article" date="2017" name="Genome Biol.">
        <title>Comparative genomics reveals high biological diversity and specific adaptations in the industrially and medically important fungal genus Aspergillus.</title>
        <authorList>
            <person name="de Vries R.P."/>
            <person name="Riley R."/>
            <person name="Wiebenga A."/>
            <person name="Aguilar-Osorio G."/>
            <person name="Amillis S."/>
            <person name="Uchima C.A."/>
            <person name="Anderluh G."/>
            <person name="Asadollahi M."/>
            <person name="Askin M."/>
            <person name="Barry K."/>
            <person name="Battaglia E."/>
            <person name="Bayram O."/>
            <person name="Benocci T."/>
            <person name="Braus-Stromeyer S.A."/>
            <person name="Caldana C."/>
            <person name="Canovas D."/>
            <person name="Cerqueira G.C."/>
            <person name="Chen F."/>
            <person name="Chen W."/>
            <person name="Choi C."/>
            <person name="Clum A."/>
            <person name="Dos Santos R.A."/>
            <person name="Damasio A.R."/>
            <person name="Diallinas G."/>
            <person name="Emri T."/>
            <person name="Fekete E."/>
            <person name="Flipphi M."/>
            <person name="Freyberg S."/>
            <person name="Gallo A."/>
            <person name="Gournas C."/>
            <person name="Habgood R."/>
            <person name="Hainaut M."/>
            <person name="Harispe M.L."/>
            <person name="Henrissat B."/>
            <person name="Hilden K.S."/>
            <person name="Hope R."/>
            <person name="Hossain A."/>
            <person name="Karabika E."/>
            <person name="Karaffa L."/>
            <person name="Karanyi Z."/>
            <person name="Krasevec N."/>
            <person name="Kuo A."/>
            <person name="Kusch H."/>
            <person name="LaButti K."/>
            <person name="Lagendijk E.L."/>
            <person name="Lapidus A."/>
            <person name="Levasseur A."/>
            <person name="Lindquist E."/>
            <person name="Lipzen A."/>
            <person name="Logrieco A.F."/>
            <person name="MacCabe A."/>
            <person name="Maekelae M.R."/>
            <person name="Malavazi I."/>
            <person name="Melin P."/>
            <person name="Meyer V."/>
            <person name="Mielnichuk N."/>
            <person name="Miskei M."/>
            <person name="Molnar A.P."/>
            <person name="Mule G."/>
            <person name="Ngan C.Y."/>
            <person name="Orejas M."/>
            <person name="Orosz E."/>
            <person name="Ouedraogo J.P."/>
            <person name="Overkamp K.M."/>
            <person name="Park H.-S."/>
            <person name="Perrone G."/>
            <person name="Piumi F."/>
            <person name="Punt P.J."/>
            <person name="Ram A.F."/>
            <person name="Ramon A."/>
            <person name="Rauscher S."/>
            <person name="Record E."/>
            <person name="Riano-Pachon D.M."/>
            <person name="Robert V."/>
            <person name="Roehrig J."/>
            <person name="Ruller R."/>
            <person name="Salamov A."/>
            <person name="Salih N.S."/>
            <person name="Samson R.A."/>
            <person name="Sandor E."/>
            <person name="Sanguinetti M."/>
            <person name="Schuetze T."/>
            <person name="Sepcic K."/>
            <person name="Shelest E."/>
            <person name="Sherlock G."/>
            <person name="Sophianopoulou V."/>
            <person name="Squina F.M."/>
            <person name="Sun H."/>
            <person name="Susca A."/>
            <person name="Todd R.B."/>
            <person name="Tsang A."/>
            <person name="Unkles S.E."/>
            <person name="van de Wiele N."/>
            <person name="van Rossen-Uffink D."/>
            <person name="Oliveira J.V."/>
            <person name="Vesth T.C."/>
            <person name="Visser J."/>
            <person name="Yu J.-H."/>
            <person name="Zhou M."/>
            <person name="Andersen M.R."/>
            <person name="Archer D.B."/>
            <person name="Baker S.E."/>
            <person name="Benoit I."/>
            <person name="Brakhage A.A."/>
            <person name="Braus G.H."/>
            <person name="Fischer R."/>
            <person name="Frisvad J.C."/>
            <person name="Goldman G.H."/>
            <person name="Houbraken J."/>
            <person name="Oakley B."/>
            <person name="Pocsi I."/>
            <person name="Scazzocchio C."/>
            <person name="Seiboth B."/>
            <person name="vanKuyk P.A."/>
            <person name="Wortman J."/>
            <person name="Dyer P.S."/>
            <person name="Grigoriev I.V."/>
        </authorList>
    </citation>
    <scope>NUCLEOTIDE SEQUENCE [LARGE SCALE GENOMIC DNA]</scope>
    <source>
        <strain evidence="8">CBS 583.65</strain>
    </source>
</reference>
<dbReference type="OrthoDB" id="5396681at2759"/>
<keyword evidence="2 5" id="KW-0812">Transmembrane</keyword>
<keyword evidence="4 5" id="KW-0472">Membrane</keyword>
<evidence type="ECO:0000259" key="6">
    <source>
        <dbReference type="Pfam" id="PF26616"/>
    </source>
</evidence>
<evidence type="ECO:0000256" key="4">
    <source>
        <dbReference type="ARBA" id="ARBA00023136"/>
    </source>
</evidence>
<dbReference type="Proteomes" id="UP000184073">
    <property type="component" value="Unassembled WGS sequence"/>
</dbReference>
<proteinExistence type="predicted"/>
<evidence type="ECO:0000256" key="3">
    <source>
        <dbReference type="ARBA" id="ARBA00022989"/>
    </source>
</evidence>
<dbReference type="EMBL" id="KV878125">
    <property type="protein sequence ID" value="OJI96102.1"/>
    <property type="molecule type" value="Genomic_DNA"/>
</dbReference>
<name>A0A1L9P3L3_ASPVE</name>
<sequence>MRAFTWRGRSETVSTADQKSDLPSRNHYKAIRPLLQSPAFIASHEKSDIRLYDTVPQPEPVVFSDSDVFRTHISSTPKPQTRIVSICCRSSLDPLSITESAMRKLTDTYDIDDSFIDHALLFGDKPRTSDSGHGGMTIREREDGAFDMHYRFTYSEGYQVRLEGPTKFTYRQVCVFHRYNPLGTGNLWIFLHARPYSELQTRLEREIATAPSDGVPNWFSLHLLVFATYIGNWRWCLRNLGERIEEAADIALTMDLSNPKVVSNTESLSLLLHPQNLVSAITPFSCQIGVTLTTIRKMAEANDLFLSKGLITDKQHQKLADETASYISNLEGYMKSVETLEKKVKGYSDLVRLIPANNEKLATTLTLNNQARMLQLTDASVEDNTNVFVVTMVTLVYLPSSFVSAFLGMNLFDFDAPEDRDFAASKKFWIFFAATLPLTCLTLGFWYFLSKHRKRARMQFNQVS</sequence>
<dbReference type="STRING" id="1036611.A0A1L9P3L3"/>
<evidence type="ECO:0000256" key="5">
    <source>
        <dbReference type="SAM" id="Phobius"/>
    </source>
</evidence>
<comment type="subcellular location">
    <subcellularLocation>
        <location evidence="1">Membrane</location>
        <topology evidence="1">Multi-pass membrane protein</topology>
    </subcellularLocation>
</comment>
<feature type="transmembrane region" description="Helical" evidence="5">
    <location>
        <begin position="387"/>
        <end position="408"/>
    </location>
</feature>
<dbReference type="InterPro" id="IPR045863">
    <property type="entry name" value="CorA_TM1_TM2"/>
</dbReference>
<dbReference type="RefSeq" id="XP_040661865.1">
    <property type="nucleotide sequence ID" value="XM_040805961.1"/>
</dbReference>
<evidence type="ECO:0000256" key="1">
    <source>
        <dbReference type="ARBA" id="ARBA00004141"/>
    </source>
</evidence>
<dbReference type="SUPFAM" id="SSF144083">
    <property type="entry name" value="Magnesium transport protein CorA, transmembrane region"/>
    <property type="match status" value="1"/>
</dbReference>
<dbReference type="GO" id="GO:0016020">
    <property type="term" value="C:membrane"/>
    <property type="evidence" value="ECO:0007669"/>
    <property type="project" value="UniProtKB-SubCell"/>
</dbReference>